<gene>
    <name evidence="3" type="ORF">LY89DRAFT_663470</name>
</gene>
<keyword evidence="4" id="KW-1185">Reference proteome</keyword>
<dbReference type="GO" id="GO:0006508">
    <property type="term" value="P:proteolysis"/>
    <property type="evidence" value="ECO:0007669"/>
    <property type="project" value="InterPro"/>
</dbReference>
<feature type="domain" description="Alpha/beta hydrolase fold-3" evidence="2">
    <location>
        <begin position="3"/>
        <end position="100"/>
    </location>
</feature>
<evidence type="ECO:0000259" key="2">
    <source>
        <dbReference type="Pfam" id="PF07859"/>
    </source>
</evidence>
<dbReference type="OrthoDB" id="19653at2759"/>
<dbReference type="PANTHER" id="PTHR23024">
    <property type="entry name" value="ARYLACETAMIDE DEACETYLASE"/>
    <property type="match status" value="1"/>
</dbReference>
<reference evidence="3 4" key="1">
    <citation type="submission" date="2015-10" db="EMBL/GenBank/DDBJ databases">
        <title>Full genome of DAOMC 229536 Phialocephala scopiformis, a fungal endophyte of spruce producing the potent anti-insectan compound rugulosin.</title>
        <authorList>
            <consortium name="DOE Joint Genome Institute"/>
            <person name="Walker A.K."/>
            <person name="Frasz S.L."/>
            <person name="Seifert K.A."/>
            <person name="Miller J.D."/>
            <person name="Mondo S.J."/>
            <person name="Labutti K."/>
            <person name="Lipzen A."/>
            <person name="Dockter R."/>
            <person name="Kennedy M."/>
            <person name="Grigoriev I.V."/>
            <person name="Spatafora J.W."/>
        </authorList>
    </citation>
    <scope>NUCLEOTIDE SEQUENCE [LARGE SCALE GENOMIC DNA]</scope>
    <source>
        <strain evidence="3 4">CBS 120377</strain>
    </source>
</reference>
<dbReference type="InterPro" id="IPR029058">
    <property type="entry name" value="AB_hydrolase_fold"/>
</dbReference>
<dbReference type="RefSeq" id="XP_018077339.1">
    <property type="nucleotide sequence ID" value="XM_018212707.1"/>
</dbReference>
<dbReference type="GeneID" id="28822433"/>
<feature type="domain" description="Peptidase S9 prolyl oligopeptidase catalytic" evidence="1">
    <location>
        <begin position="182"/>
        <end position="246"/>
    </location>
</feature>
<dbReference type="Pfam" id="PF00326">
    <property type="entry name" value="Peptidase_S9"/>
    <property type="match status" value="1"/>
</dbReference>
<evidence type="ECO:0000313" key="4">
    <source>
        <dbReference type="Proteomes" id="UP000070700"/>
    </source>
</evidence>
<dbReference type="Gene3D" id="3.40.50.1820">
    <property type="entry name" value="alpha/beta hydrolase"/>
    <property type="match status" value="1"/>
</dbReference>
<protein>
    <submittedName>
        <fullName evidence="3">Alpha/beta-hydrolase</fullName>
    </submittedName>
</protein>
<proteinExistence type="predicted"/>
<dbReference type="EMBL" id="KQ947405">
    <property type="protein sequence ID" value="KUJ22984.1"/>
    <property type="molecule type" value="Genomic_DNA"/>
</dbReference>
<dbReference type="PANTHER" id="PTHR23024:SF339">
    <property type="entry name" value="ALPHA_BETA HYDROLASE FOLD-3 DOMAIN-CONTAINING PROTEIN"/>
    <property type="match status" value="1"/>
</dbReference>
<evidence type="ECO:0000259" key="1">
    <source>
        <dbReference type="Pfam" id="PF00326"/>
    </source>
</evidence>
<accession>A0A194XSG8</accession>
<dbReference type="InterPro" id="IPR013094">
    <property type="entry name" value="AB_hydrolase_3"/>
</dbReference>
<dbReference type="GO" id="GO:0008236">
    <property type="term" value="F:serine-type peptidase activity"/>
    <property type="evidence" value="ECO:0007669"/>
    <property type="project" value="InterPro"/>
</dbReference>
<evidence type="ECO:0000313" key="3">
    <source>
        <dbReference type="EMBL" id="KUJ22984.1"/>
    </source>
</evidence>
<name>A0A194XSG8_MOLSC</name>
<dbReference type="SUPFAM" id="SSF53474">
    <property type="entry name" value="alpha/beta-Hydrolases"/>
    <property type="match status" value="1"/>
</dbReference>
<keyword evidence="3" id="KW-0378">Hydrolase</keyword>
<dbReference type="InParanoid" id="A0A194XSG8"/>
<organism evidence="3 4">
    <name type="scientific">Mollisia scopiformis</name>
    <name type="common">Conifer needle endophyte fungus</name>
    <name type="synonym">Phialocephala scopiformis</name>
    <dbReference type="NCBI Taxonomy" id="149040"/>
    <lineage>
        <taxon>Eukaryota</taxon>
        <taxon>Fungi</taxon>
        <taxon>Dikarya</taxon>
        <taxon>Ascomycota</taxon>
        <taxon>Pezizomycotina</taxon>
        <taxon>Leotiomycetes</taxon>
        <taxon>Helotiales</taxon>
        <taxon>Mollisiaceae</taxon>
        <taxon>Mollisia</taxon>
    </lineage>
</organism>
<sequence length="270" mass="29779">MSHFHGGFYSTGSALYPDWFPQWLLDYCLVHSAIIVSGEYRLLPESSGSDIFDDVSDFYEWMRKELQPELSKLVPGIEADLSKVAVQGPSAGGTLAVQSGFFQPRGFIKAVIATFPGLNVGAKRNNPILGLPMVPPSVLEDHLKNMKPGTIVTSVESLERFQVALSIAQQTRTKDFYGSDEKLYPFKVLEKTENASYMLVLHGDNDTVVAVKGSIDFTEAMKNKFGDDNIDLVIRPGCEHGFDKDVALEEPWLKSALVKATELWLGASEA</sequence>
<dbReference type="Proteomes" id="UP000070700">
    <property type="component" value="Unassembled WGS sequence"/>
</dbReference>
<dbReference type="Pfam" id="PF07859">
    <property type="entry name" value="Abhydrolase_3"/>
    <property type="match status" value="1"/>
</dbReference>
<dbReference type="AlphaFoldDB" id="A0A194XSG8"/>
<dbReference type="InterPro" id="IPR050466">
    <property type="entry name" value="Carboxylest/Gibb_receptor"/>
</dbReference>
<dbReference type="InterPro" id="IPR001375">
    <property type="entry name" value="Peptidase_S9_cat"/>
</dbReference>
<dbReference type="KEGG" id="psco:LY89DRAFT_663470"/>